<dbReference type="SUPFAM" id="SSF57802">
    <property type="entry name" value="Rubredoxin-like"/>
    <property type="match status" value="1"/>
</dbReference>
<accession>A0A076LCV8</accession>
<dbReference type="KEGG" id="mjh:JH146_1164"/>
<dbReference type="Gene3D" id="2.20.28.10">
    <property type="match status" value="1"/>
</dbReference>
<name>A0A076LCV8_9EURY</name>
<dbReference type="GO" id="GO:0005506">
    <property type="term" value="F:iron ion binding"/>
    <property type="evidence" value="ECO:0007669"/>
    <property type="project" value="InterPro"/>
</dbReference>
<dbReference type="Proteomes" id="UP000028781">
    <property type="component" value="Chromosome"/>
</dbReference>
<evidence type="ECO:0000313" key="3">
    <source>
        <dbReference type="Proteomes" id="UP000028781"/>
    </source>
</evidence>
<dbReference type="PROSITE" id="PS50903">
    <property type="entry name" value="RUBREDOXIN_LIKE"/>
    <property type="match status" value="1"/>
</dbReference>
<dbReference type="AlphaFoldDB" id="A0A076LCV8"/>
<dbReference type="EMBL" id="CP009149">
    <property type="protein sequence ID" value="AIJ06006.1"/>
    <property type="molecule type" value="Genomic_DNA"/>
</dbReference>
<dbReference type="InterPro" id="IPR048574">
    <property type="entry name" value="RUBY_RBDX"/>
</dbReference>
<proteinExistence type="predicted"/>
<dbReference type="HOGENOM" id="CLU_202417_0_0_2"/>
<sequence>MTWWKCSNCGYVFEAEKPPEKCPNCGEICTFYDVTCYTPECGCQGYDPKLVARRPNEESRF</sequence>
<dbReference type="Pfam" id="PF21349">
    <property type="entry name" value="RUBY_RBDX"/>
    <property type="match status" value="1"/>
</dbReference>
<dbReference type="InterPro" id="IPR024934">
    <property type="entry name" value="Rubredoxin-like_dom"/>
</dbReference>
<dbReference type="OrthoDB" id="255599at2157"/>
<dbReference type="STRING" id="1301915.JH146_1164"/>
<organism evidence="2 3">
    <name type="scientific">Methanocaldococcus bathoardescens</name>
    <dbReference type="NCBI Taxonomy" id="1301915"/>
    <lineage>
        <taxon>Archaea</taxon>
        <taxon>Methanobacteriati</taxon>
        <taxon>Methanobacteriota</taxon>
        <taxon>Methanomada group</taxon>
        <taxon>Methanococci</taxon>
        <taxon>Methanococcales</taxon>
        <taxon>Methanocaldococcaceae</taxon>
        <taxon>Methanocaldococcus</taxon>
    </lineage>
</organism>
<keyword evidence="3" id="KW-1185">Reference proteome</keyword>
<protein>
    <recommendedName>
        <fullName evidence="1">Rubredoxin-like domain-containing protein</fullName>
    </recommendedName>
</protein>
<reference evidence="2 3" key="1">
    <citation type="journal article" date="2015" name="Int. J. Syst. Evol. Microbiol.">
        <title>M ethanocaldococcus bathoardescens sp. nov., a hyperthermophilic methanogen isolated from a volcanically active deep-sea hydrothermal vent.</title>
        <authorList>
            <person name="Stewart L.C."/>
            <person name="Jung J.H."/>
            <person name="Kim Y.T."/>
            <person name="Kwon S.W."/>
            <person name="Park C.S."/>
            <person name="Holden J.F."/>
        </authorList>
    </citation>
    <scope>NUCLEOTIDE SEQUENCE [LARGE SCALE GENOMIC DNA]</scope>
    <source>
        <strain evidence="2 3">JH146</strain>
    </source>
</reference>
<feature type="domain" description="Rubredoxin-like" evidence="1">
    <location>
        <begin position="1"/>
        <end position="35"/>
    </location>
</feature>
<dbReference type="GeneID" id="24891775"/>
<dbReference type="RefSeq" id="WP_048202133.1">
    <property type="nucleotide sequence ID" value="NZ_CP009149.1"/>
</dbReference>
<evidence type="ECO:0000259" key="1">
    <source>
        <dbReference type="PROSITE" id="PS50903"/>
    </source>
</evidence>
<gene>
    <name evidence="2" type="ORF">JH146_1164</name>
</gene>
<evidence type="ECO:0000313" key="2">
    <source>
        <dbReference type="EMBL" id="AIJ06006.1"/>
    </source>
</evidence>